<reference evidence="1 2" key="1">
    <citation type="submission" date="2015-09" db="EMBL/GenBank/DDBJ databases">
        <title>Atta colombica WGS genome.</title>
        <authorList>
            <person name="Nygaard S."/>
            <person name="Hu H."/>
            <person name="Boomsma J."/>
            <person name="Zhang G."/>
        </authorList>
    </citation>
    <scope>NUCLEOTIDE SEQUENCE [LARGE SCALE GENOMIC DNA]</scope>
    <source>
        <strain evidence="1">Treedump-2</strain>
        <tissue evidence="1">Whole body</tissue>
    </source>
</reference>
<evidence type="ECO:0000313" key="2">
    <source>
        <dbReference type="Proteomes" id="UP000078540"/>
    </source>
</evidence>
<keyword evidence="2" id="KW-1185">Reference proteome</keyword>
<keyword evidence="1" id="KW-0808">Transferase</keyword>
<gene>
    <name evidence="1" type="ORF">ALC53_12760</name>
</gene>
<dbReference type="GO" id="GO:0016740">
    <property type="term" value="F:transferase activity"/>
    <property type="evidence" value="ECO:0007669"/>
    <property type="project" value="UniProtKB-KW"/>
</dbReference>
<organism evidence="1 2">
    <name type="scientific">Atta colombica</name>
    <dbReference type="NCBI Taxonomy" id="520822"/>
    <lineage>
        <taxon>Eukaryota</taxon>
        <taxon>Metazoa</taxon>
        <taxon>Ecdysozoa</taxon>
        <taxon>Arthropoda</taxon>
        <taxon>Hexapoda</taxon>
        <taxon>Insecta</taxon>
        <taxon>Pterygota</taxon>
        <taxon>Neoptera</taxon>
        <taxon>Endopterygota</taxon>
        <taxon>Hymenoptera</taxon>
        <taxon>Apocrita</taxon>
        <taxon>Aculeata</taxon>
        <taxon>Formicoidea</taxon>
        <taxon>Formicidae</taxon>
        <taxon>Myrmicinae</taxon>
        <taxon>Atta</taxon>
    </lineage>
</organism>
<accession>A0A195AXF3</accession>
<dbReference type="AlphaFoldDB" id="A0A195AXF3"/>
<name>A0A195AXF3_9HYME</name>
<sequence>MGFPRRRSLWLKVAVLATAVWVTVCFLLYTEDRAAAAAVQGLAPSGVAMPQQAANGFVPPAAPFRKESTGNAINNRAKINQVGLKQDSIGSGVLDIPREPDTAAPGEMGRPVILPANMSAQTKKLVDDGWLNNAFNQYISDLISVHRSLPDPRDQWTGGQTSWVPVVTDTPRVASVTNGLDKGTTTPAFPQETVIHRRLALSQLISYRRSCRLTHIYIYIYIYIHGNEYIMSVCLMKINIINSLFLISQNI</sequence>
<protein>
    <submittedName>
        <fullName evidence="1">Putative polypeptide N-acetylgalactosaminyltransferase 9</fullName>
    </submittedName>
</protein>
<evidence type="ECO:0000313" key="1">
    <source>
        <dbReference type="EMBL" id="KYM76871.1"/>
    </source>
</evidence>
<dbReference type="EMBL" id="KQ976716">
    <property type="protein sequence ID" value="KYM76871.1"/>
    <property type="molecule type" value="Genomic_DNA"/>
</dbReference>
<dbReference type="Proteomes" id="UP000078540">
    <property type="component" value="Unassembled WGS sequence"/>
</dbReference>
<proteinExistence type="predicted"/>
<dbReference type="Gene3D" id="3.90.550.10">
    <property type="entry name" value="Spore Coat Polysaccharide Biosynthesis Protein SpsA, Chain A"/>
    <property type="match status" value="1"/>
</dbReference>
<dbReference type="InterPro" id="IPR029044">
    <property type="entry name" value="Nucleotide-diphossugar_trans"/>
</dbReference>
<dbReference type="STRING" id="520822.A0A195AXF3"/>